<dbReference type="EMBL" id="BKCJ010008318">
    <property type="protein sequence ID" value="GEU81609.1"/>
    <property type="molecule type" value="Genomic_DNA"/>
</dbReference>
<evidence type="ECO:0000259" key="2">
    <source>
        <dbReference type="Pfam" id="PF07727"/>
    </source>
</evidence>
<accession>A0A6L2N7M9</accession>
<evidence type="ECO:0000313" key="4">
    <source>
        <dbReference type="EMBL" id="GEU81609.1"/>
    </source>
</evidence>
<feature type="region of interest" description="Disordered" evidence="1">
    <location>
        <begin position="432"/>
        <end position="459"/>
    </location>
</feature>
<proteinExistence type="predicted"/>
<dbReference type="InterPro" id="IPR043502">
    <property type="entry name" value="DNA/RNA_pol_sf"/>
</dbReference>
<feature type="domain" description="Protein DA1-like" evidence="3">
    <location>
        <begin position="730"/>
        <end position="760"/>
    </location>
</feature>
<organism evidence="4">
    <name type="scientific">Tanacetum cinerariifolium</name>
    <name type="common">Dalmatian daisy</name>
    <name type="synonym">Chrysanthemum cinerariifolium</name>
    <dbReference type="NCBI Taxonomy" id="118510"/>
    <lineage>
        <taxon>Eukaryota</taxon>
        <taxon>Viridiplantae</taxon>
        <taxon>Streptophyta</taxon>
        <taxon>Embryophyta</taxon>
        <taxon>Tracheophyta</taxon>
        <taxon>Spermatophyta</taxon>
        <taxon>Magnoliopsida</taxon>
        <taxon>eudicotyledons</taxon>
        <taxon>Gunneridae</taxon>
        <taxon>Pentapetalae</taxon>
        <taxon>asterids</taxon>
        <taxon>campanulids</taxon>
        <taxon>Asterales</taxon>
        <taxon>Asteraceae</taxon>
        <taxon>Asteroideae</taxon>
        <taxon>Anthemideae</taxon>
        <taxon>Anthemidinae</taxon>
        <taxon>Tanacetum</taxon>
    </lineage>
</organism>
<dbReference type="SUPFAM" id="SSF56672">
    <property type="entry name" value="DNA/RNA polymerases"/>
    <property type="match status" value="1"/>
</dbReference>
<dbReference type="Pfam" id="PF12315">
    <property type="entry name" value="DA1-like"/>
    <property type="match status" value="1"/>
</dbReference>
<sequence>MLTKSMAKQFSATSAHECLFVDFICKEEPKKVSEALKHPGWVFRNKKDETGIVIKNKARLVAQGYNQQEGIDYDETFSLVARLEAIRIFLAFTTYMNFSVYLMDVKSAFINGKLNEEVYVKQSLGFENNEFPNHVCKLDKAFYGLKQALRAWYETLSTFLTKHKFVRGKIDNTLFVYKTQTDVILVQIYVDDIIFGSTSTKLCKQFSKIMTQRYEMSMMGVLTYFLRFQIKQSERGISINQEKYVKDLLKKYETNPKESYLIAVKRIYRCLKGTPSLGMWYPKCLDFNLKGYSNSDYAGCNMDRKTTLGGVRGDIGITTFRNAIKAQYLAHSSMYVLPPSMTKVDYVKLIWENLIHKLNKKARENIVPYPRFISLLLEHIMPEYDNEDLTINSNQVFSVHNWTLKLNQHEEPPFTTPVKAICKLDVSVVSKASKPSSETEETEASKTKTGQSETETKFGLAKDKILSHPSPSTLVVSEMHKEAQQASGGLTHLWATSEEGAHLRLSSGSTPSVLIDKTKSAEDGLKLPTLIQVQLLKSQKDVLEQQKATTQDEDASLKARPSYPDVNQLTNLLVCHCGGNASATTTKDVPLAGQATASPAEREKNTKDAETNLKDELVDLLGTNVLKRLESIFTSVYAVVQKLKKDSWTHGSRAGPKRSGRLEGDGKSMSFSLIYYLTRGHCPFPSYHVMDVWNISLDNVTELICYARTEVEGCNSEAYLLVPSFPRHLRSGFHHMPETWGLCLSEEQIVASILKRPETGGHGLFPNPLLIIQIRRLGIMLRLKIMLRLETLFS</sequence>
<name>A0A6L2N7M9_TANCI</name>
<gene>
    <name evidence="4" type="ORF">Tci_053587</name>
</gene>
<dbReference type="PANTHER" id="PTHR11439">
    <property type="entry name" value="GAG-POL-RELATED RETROTRANSPOSON"/>
    <property type="match status" value="1"/>
</dbReference>
<feature type="domain" description="Reverse transcriptase Ty1/copia-type" evidence="2">
    <location>
        <begin position="40"/>
        <end position="254"/>
    </location>
</feature>
<evidence type="ECO:0000256" key="1">
    <source>
        <dbReference type="SAM" id="MobiDB-lite"/>
    </source>
</evidence>
<protein>
    <submittedName>
        <fullName evidence="4">Retrovirus-related Pol polyprotein from transposon TNT 1-94</fullName>
    </submittedName>
</protein>
<dbReference type="InterPro" id="IPR013103">
    <property type="entry name" value="RVT_2"/>
</dbReference>
<reference evidence="4" key="1">
    <citation type="journal article" date="2019" name="Sci. Rep.">
        <title>Draft genome of Tanacetum cinerariifolium, the natural source of mosquito coil.</title>
        <authorList>
            <person name="Yamashiro T."/>
            <person name="Shiraishi A."/>
            <person name="Satake H."/>
            <person name="Nakayama K."/>
        </authorList>
    </citation>
    <scope>NUCLEOTIDE SEQUENCE</scope>
</reference>
<dbReference type="AlphaFoldDB" id="A0A6L2N7M9"/>
<comment type="caution">
    <text evidence="4">The sequence shown here is derived from an EMBL/GenBank/DDBJ whole genome shotgun (WGS) entry which is preliminary data.</text>
</comment>
<dbReference type="InterPro" id="IPR022087">
    <property type="entry name" value="DA1-like_dom"/>
</dbReference>
<evidence type="ECO:0000259" key="3">
    <source>
        <dbReference type="Pfam" id="PF12315"/>
    </source>
</evidence>
<dbReference type="Pfam" id="PF07727">
    <property type="entry name" value="RVT_2"/>
    <property type="match status" value="1"/>
</dbReference>
<dbReference type="PANTHER" id="PTHR11439:SF509">
    <property type="entry name" value="RNA-DIRECTED DNA POLYMERASE"/>
    <property type="match status" value="1"/>
</dbReference>